<dbReference type="RefSeq" id="WP_376736463.1">
    <property type="nucleotide sequence ID" value="NZ_JAYMRP010000076.1"/>
</dbReference>
<dbReference type="EMBL" id="JAYMRP010000076">
    <property type="protein sequence ID" value="MFB8778039.1"/>
    <property type="molecule type" value="Genomic_DNA"/>
</dbReference>
<sequence length="483" mass="50904">MTTYAGCSPRCLDALVGALRAAPLLRSLTAALDSPQTADEPLIRLALAVGLLLESPDTPDGALIEGPAAVVLREGAPGELAGLGLDLLGSLLAQLAEDEESAEEYRGQHLSKLYFLYQEAGTAQSVARQAAQRDAWAVPPSYNPAADVRTPASGPYELPDPETLSALTGQPGLTEDDRAELRPVAAVLARVIDRLAGLGVTERTGDTFTLTPLGHALLREGLFLGTANLPDIDPDTFPTEEVVRAGDGGRLVAAAQWWPSGAARKTLGDWLSGRGADGWSELLAALADTPAGPDAARRRALLGLLDAAAAPVPAWETLLDDPVLGEHAAHTLRTLGHRADSTRVPEAARATYLADRFEEVRLIAALAHRMAEGPDTADGGEGEVMEPYHALYAAFDEAAAGWPGGGQALVTALAVADPYEVPPVLEQLSRHPHTAVAEEAWRAARTLRAEAHARSTGRAKGAKTASRGRPQAGKRQKKKRKRH</sequence>
<organism evidence="2 3">
    <name type="scientific">Streptomyces broussonetiae</name>
    <dbReference type="NCBI Taxonomy" id="2686304"/>
    <lineage>
        <taxon>Bacteria</taxon>
        <taxon>Bacillati</taxon>
        <taxon>Actinomycetota</taxon>
        <taxon>Actinomycetes</taxon>
        <taxon>Kitasatosporales</taxon>
        <taxon>Streptomycetaceae</taxon>
        <taxon>Streptomyces</taxon>
    </lineage>
</organism>
<accession>A0ABV5EMF7</accession>
<feature type="region of interest" description="Disordered" evidence="1">
    <location>
        <begin position="448"/>
        <end position="483"/>
    </location>
</feature>
<evidence type="ECO:0000256" key="1">
    <source>
        <dbReference type="SAM" id="MobiDB-lite"/>
    </source>
</evidence>
<evidence type="ECO:0008006" key="4">
    <source>
        <dbReference type="Google" id="ProtNLM"/>
    </source>
</evidence>
<protein>
    <recommendedName>
        <fullName evidence="4">HEAT repeat domain-containing protein</fullName>
    </recommendedName>
</protein>
<name>A0ABV5EMF7_9ACTN</name>
<gene>
    <name evidence="2" type="ORF">VSS16_35960</name>
</gene>
<proteinExistence type="predicted"/>
<reference evidence="2 3" key="1">
    <citation type="submission" date="2024-01" db="EMBL/GenBank/DDBJ databases">
        <title>Genome mining of biosynthetic gene clusters to explore secondary metabolites of Streptomyces sp.</title>
        <authorList>
            <person name="Baig A."/>
            <person name="Ajitkumar Shintre N."/>
            <person name="Kumar H."/>
            <person name="Anbarasu A."/>
            <person name="Ramaiah S."/>
        </authorList>
    </citation>
    <scope>NUCLEOTIDE SEQUENCE [LARGE SCALE GENOMIC DNA]</scope>
    <source>
        <strain evidence="2 3">A57</strain>
    </source>
</reference>
<feature type="compositionally biased region" description="Basic residues" evidence="1">
    <location>
        <begin position="472"/>
        <end position="483"/>
    </location>
</feature>
<dbReference type="Proteomes" id="UP001585080">
    <property type="component" value="Unassembled WGS sequence"/>
</dbReference>
<evidence type="ECO:0000313" key="3">
    <source>
        <dbReference type="Proteomes" id="UP001585080"/>
    </source>
</evidence>
<comment type="caution">
    <text evidence="2">The sequence shown here is derived from an EMBL/GenBank/DDBJ whole genome shotgun (WGS) entry which is preliminary data.</text>
</comment>
<keyword evidence="3" id="KW-1185">Reference proteome</keyword>
<evidence type="ECO:0000313" key="2">
    <source>
        <dbReference type="EMBL" id="MFB8778039.1"/>
    </source>
</evidence>